<evidence type="ECO:0000313" key="2">
    <source>
        <dbReference type="EMBL" id="MCS5707583.1"/>
    </source>
</evidence>
<proteinExistence type="predicted"/>
<name>A0A0Q9YPK3_9GAMM</name>
<dbReference type="Proteomes" id="UP000051494">
    <property type="component" value="Unassembled WGS sequence"/>
</dbReference>
<accession>A0A0Q9YPK3</accession>
<evidence type="ECO:0000313" key="1">
    <source>
        <dbReference type="EMBL" id="KRG19586.1"/>
    </source>
</evidence>
<keyword evidence="3" id="KW-1185">Reference proteome</keyword>
<reference evidence="1" key="1">
    <citation type="submission" date="2015-09" db="EMBL/GenBank/DDBJ databases">
        <title>Draft Genome Sequences of Two Novel Amoeba-resistant Intranuclear Bacteria, Candidatus Berkiella cookevillensis and Candidatus Berkiella aquae.</title>
        <authorList>
            <person name="Mehari Y.T."/>
            <person name="Arivett B.A."/>
            <person name="Farone A.L."/>
            <person name="Gunderson J.H."/>
            <person name="Farone M.B."/>
        </authorList>
    </citation>
    <scope>NUCLEOTIDE SEQUENCE [LARGE SCALE GENOMIC DNA]</scope>
    <source>
        <strain evidence="1">CC99</strain>
    </source>
</reference>
<dbReference type="RefSeq" id="WP_057623506.1">
    <property type="nucleotide sequence ID" value="NZ_LKHV02000001.1"/>
</dbReference>
<comment type="caution">
    <text evidence="1">The sequence shown here is derived from an EMBL/GenBank/DDBJ whole genome shotgun (WGS) entry which is preliminary data.</text>
</comment>
<reference evidence="2" key="2">
    <citation type="journal article" date="2016" name="Genome Announc.">
        <title>Draft Genome Sequences of Two Novel Amoeba-Resistant Intranuclear Bacteria, 'Candidatus Berkiella cookevillensis' and 'Candidatus Berkiella aquae'.</title>
        <authorList>
            <person name="Mehari Y.T."/>
            <person name="Arivett B.A."/>
            <person name="Farone A.L."/>
            <person name="Gunderson J.H."/>
            <person name="Farone M.B."/>
        </authorList>
    </citation>
    <scope>NUCLEOTIDE SEQUENCE</scope>
    <source>
        <strain evidence="2">CC99</strain>
    </source>
</reference>
<sequence length="137" mass="15468">MAEPRQPVDFNMPDLIEKLSKAGLHNVAIELEKNRPEIESLLANMNPYSEEDIISMIVNYSLILYEFYRKEEDVKKHKQEEYQLLLAATFSVGYAVGQGVEVASALPIMAIAGTHSGLGRKIIKTYLKEIKAQNENN</sequence>
<dbReference type="EMBL" id="LKHV01000002">
    <property type="protein sequence ID" value="KRG19586.1"/>
    <property type="molecule type" value="Genomic_DNA"/>
</dbReference>
<gene>
    <name evidence="2" type="ORF">CC99x_001555</name>
    <name evidence="1" type="ORF">CC99x_00599</name>
</gene>
<dbReference type="EMBL" id="LKHV02000001">
    <property type="protein sequence ID" value="MCS5707583.1"/>
    <property type="molecule type" value="Genomic_DNA"/>
</dbReference>
<reference evidence="2" key="3">
    <citation type="submission" date="2021-06" db="EMBL/GenBank/DDBJ databases">
        <title>Genomic Description and Analysis of Intracellular Bacteria, Candidatus Berkiella cookevillensis and Candidatus Berkiella aquae.</title>
        <authorList>
            <person name="Kidane D.T."/>
            <person name="Mehari Y.T."/>
            <person name="Rice F.C."/>
            <person name="Arivett B.A."/>
            <person name="Farone A.L."/>
            <person name="Berk S.G."/>
            <person name="Farone M.B."/>
        </authorList>
    </citation>
    <scope>NUCLEOTIDE SEQUENCE</scope>
    <source>
        <strain evidence="2">CC99</strain>
    </source>
</reference>
<organism evidence="1">
    <name type="scientific">Candidatus Berkiella cookevillensis</name>
    <dbReference type="NCBI Taxonomy" id="437022"/>
    <lineage>
        <taxon>Bacteria</taxon>
        <taxon>Pseudomonadati</taxon>
        <taxon>Pseudomonadota</taxon>
        <taxon>Gammaproteobacteria</taxon>
        <taxon>Candidatus Berkiellales</taxon>
        <taxon>Candidatus Berkiellaceae</taxon>
        <taxon>Candidatus Berkiella</taxon>
    </lineage>
</organism>
<dbReference type="AlphaFoldDB" id="A0A0Q9YPK3"/>
<protein>
    <submittedName>
        <fullName evidence="1">Uncharacterized protein</fullName>
    </submittedName>
</protein>
<dbReference type="STRING" id="437022.CC99x_00599"/>
<evidence type="ECO:0000313" key="3">
    <source>
        <dbReference type="Proteomes" id="UP000051494"/>
    </source>
</evidence>